<dbReference type="Pfam" id="PF00430">
    <property type="entry name" value="ATP-synt_B"/>
    <property type="match status" value="1"/>
</dbReference>
<dbReference type="InterPro" id="IPR002146">
    <property type="entry name" value="ATP_synth_b/b'su_bac/chlpt"/>
</dbReference>
<evidence type="ECO:0000256" key="14">
    <source>
        <dbReference type="ARBA" id="ARBA00037847"/>
    </source>
</evidence>
<dbReference type="SUPFAM" id="SSF81573">
    <property type="entry name" value="F1F0 ATP synthase subunit B, membrane domain"/>
    <property type="match status" value="1"/>
</dbReference>
<comment type="subunit">
    <text evidence="15">F-type ATPases have 2 components, F(1) - the catalytic core - and F(0) - the membrane proton channel. F(1) has five subunits: alpha(3), beta(3), gamma(1), delta(1), epsilon(1). F(0) has three main subunits: a(1), b(2) and c(10-14). The alpha and beta chains form an alternating ring which encloses part of the gamma chain. F(1) is attached to F(0) by a central stalk formed by the gamma and epsilon chains, while a peripheral stalk is formed by the delta and b chains.</text>
</comment>
<dbReference type="RefSeq" id="WP_136130467.1">
    <property type="nucleotide sequence ID" value="NZ_PDKU01000006.1"/>
</dbReference>
<dbReference type="NCBIfam" id="NF004413">
    <property type="entry name" value="PRK05759.1-4"/>
    <property type="match status" value="1"/>
</dbReference>
<dbReference type="GO" id="GO:0045259">
    <property type="term" value="C:proton-transporting ATP synthase complex"/>
    <property type="evidence" value="ECO:0007669"/>
    <property type="project" value="UniProtKB-KW"/>
</dbReference>
<dbReference type="EMBL" id="PDKU01000006">
    <property type="protein sequence ID" value="PPI86301.1"/>
    <property type="molecule type" value="Genomic_DNA"/>
</dbReference>
<accession>A0A2P5SVF1</accession>
<reference evidence="17 18" key="1">
    <citation type="journal article" date="2018" name="Genome Biol. Evol.">
        <title>Cladogenesis and Genomic Streamlining in Extracellular Endosymbionts of Tropical Stink Bugs.</title>
        <authorList>
            <person name="Otero-Bravo A."/>
            <person name="Goffredi S."/>
            <person name="Sabree Z.L."/>
        </authorList>
    </citation>
    <scope>NUCLEOTIDE SEQUENCE [LARGE SCALE GENOMIC DNA]</scope>
    <source>
        <strain evidence="17 18">SoEL</strain>
    </source>
</reference>
<evidence type="ECO:0000256" key="4">
    <source>
        <dbReference type="ARBA" id="ARBA00022547"/>
    </source>
</evidence>
<keyword evidence="10 15" id="KW-0066">ATP synthesis</keyword>
<comment type="caution">
    <text evidence="17">The sequence shown here is derived from an EMBL/GenBank/DDBJ whole genome shotgun (WGS) entry which is preliminary data.</text>
</comment>
<proteinExistence type="inferred from homology"/>
<dbReference type="GO" id="GO:0005886">
    <property type="term" value="C:plasma membrane"/>
    <property type="evidence" value="ECO:0007669"/>
    <property type="project" value="UniProtKB-SubCell"/>
</dbReference>
<dbReference type="PANTHER" id="PTHR33445:SF1">
    <property type="entry name" value="ATP SYNTHASE SUBUNIT B"/>
    <property type="match status" value="1"/>
</dbReference>
<evidence type="ECO:0000256" key="2">
    <source>
        <dbReference type="ARBA" id="ARBA00022448"/>
    </source>
</evidence>
<dbReference type="Gene3D" id="6.10.250.1580">
    <property type="match status" value="1"/>
</dbReference>
<comment type="similarity">
    <text evidence="1 15 16">Belongs to the ATPase B chain family.</text>
</comment>
<keyword evidence="3 15" id="KW-1003">Cell membrane</keyword>
<evidence type="ECO:0000256" key="9">
    <source>
        <dbReference type="ARBA" id="ARBA00023136"/>
    </source>
</evidence>
<feature type="transmembrane region" description="Helical" evidence="15">
    <location>
        <begin position="7"/>
        <end position="26"/>
    </location>
</feature>
<dbReference type="GO" id="GO:0046961">
    <property type="term" value="F:proton-transporting ATPase activity, rotational mechanism"/>
    <property type="evidence" value="ECO:0007669"/>
    <property type="project" value="TreeGrafter"/>
</dbReference>
<protein>
    <recommendedName>
        <fullName evidence="15">ATP synthase subunit b</fullName>
    </recommendedName>
    <alternativeName>
        <fullName evidence="15">ATP synthase F(0) sector subunit b</fullName>
    </alternativeName>
    <alternativeName>
        <fullName evidence="15">ATPase subunit I</fullName>
    </alternativeName>
    <alternativeName>
        <fullName evidence="15">F-type ATPase subunit b</fullName>
        <shortName evidence="15">F-ATPase subunit b</shortName>
    </alternativeName>
</protein>
<keyword evidence="5 15" id="KW-0812">Transmembrane</keyword>
<dbReference type="CDD" id="cd06503">
    <property type="entry name" value="ATP-synt_Fo_b"/>
    <property type="match status" value="1"/>
</dbReference>
<evidence type="ECO:0000256" key="5">
    <source>
        <dbReference type="ARBA" id="ARBA00022692"/>
    </source>
</evidence>
<dbReference type="InterPro" id="IPR005864">
    <property type="entry name" value="ATP_synth_F0_bsu_bac"/>
</dbReference>
<dbReference type="Proteomes" id="UP000296144">
    <property type="component" value="Unassembled WGS sequence"/>
</dbReference>
<evidence type="ECO:0000256" key="6">
    <source>
        <dbReference type="ARBA" id="ARBA00022781"/>
    </source>
</evidence>
<evidence type="ECO:0000256" key="12">
    <source>
        <dbReference type="ARBA" id="ARBA00025614"/>
    </source>
</evidence>
<keyword evidence="9 15" id="KW-0472">Membrane</keyword>
<keyword evidence="17" id="KW-0378">Hydrolase</keyword>
<keyword evidence="2 15" id="KW-0813">Transport</keyword>
<evidence type="ECO:0000256" key="3">
    <source>
        <dbReference type="ARBA" id="ARBA00022475"/>
    </source>
</evidence>
<evidence type="ECO:0000313" key="18">
    <source>
        <dbReference type="Proteomes" id="UP000296144"/>
    </source>
</evidence>
<dbReference type="OrthoDB" id="9788020at2"/>
<dbReference type="InterPro" id="IPR028987">
    <property type="entry name" value="ATP_synth_B-like_membr_sf"/>
</dbReference>
<evidence type="ECO:0000256" key="7">
    <source>
        <dbReference type="ARBA" id="ARBA00022989"/>
    </source>
</evidence>
<evidence type="ECO:0000256" key="15">
    <source>
        <dbReference type="HAMAP-Rule" id="MF_01398"/>
    </source>
</evidence>
<dbReference type="PANTHER" id="PTHR33445">
    <property type="entry name" value="ATP SYNTHASE SUBUNIT B', CHLOROPLASTIC"/>
    <property type="match status" value="1"/>
</dbReference>
<keyword evidence="4 15" id="KW-0138">CF(0)</keyword>
<dbReference type="InterPro" id="IPR050059">
    <property type="entry name" value="ATP_synthase_B_chain"/>
</dbReference>
<gene>
    <name evidence="15" type="primary">atpF</name>
    <name evidence="17" type="ORF">CRV10_03570</name>
</gene>
<evidence type="ECO:0000256" key="1">
    <source>
        <dbReference type="ARBA" id="ARBA00005513"/>
    </source>
</evidence>
<name>A0A2P5SVF1_9GAMM</name>
<comment type="function">
    <text evidence="12">Component of the F(0) channel, it forms part of the peripheral stalk, linking F(1) to F(0). The b'-subunit is a diverged and duplicated form of b found in plants and photosynthetic bacteria.</text>
</comment>
<comment type="subcellular location">
    <subcellularLocation>
        <location evidence="15">Cell membrane</location>
        <topology evidence="15">Single-pass membrane protein</topology>
    </subcellularLocation>
    <subcellularLocation>
        <location evidence="14">Endomembrane system</location>
        <topology evidence="14">Single-pass membrane protein</topology>
    </subcellularLocation>
</comment>
<dbReference type="GO" id="GO:0012505">
    <property type="term" value="C:endomembrane system"/>
    <property type="evidence" value="ECO:0007669"/>
    <property type="project" value="UniProtKB-SubCell"/>
</dbReference>
<evidence type="ECO:0000256" key="16">
    <source>
        <dbReference type="RuleBase" id="RU003848"/>
    </source>
</evidence>
<keyword evidence="18" id="KW-1185">Reference proteome</keyword>
<keyword evidence="6 15" id="KW-0375">Hydrogen ion transport</keyword>
<evidence type="ECO:0000256" key="8">
    <source>
        <dbReference type="ARBA" id="ARBA00023065"/>
    </source>
</evidence>
<dbReference type="AlphaFoldDB" id="A0A2P5SVF1"/>
<sequence length="157" mass="17957">MNINATILGQTISFILFVAFCMKYIWPPIITAIETRQQDINKSLISINNAKKDVDLALANADNYLKKAKEEARCIIDQVNINRIQILEKAKIEANKERIRIINNAQNEINLKRDIVCKELHKQLATLVIAGAEKVIERSIDKNIHQDIINRLIAELK</sequence>
<dbReference type="HAMAP" id="MF_01398">
    <property type="entry name" value="ATP_synth_b_bprime"/>
    <property type="match status" value="1"/>
</dbReference>
<keyword evidence="8 15" id="KW-0406">Ion transport</keyword>
<dbReference type="GO" id="GO:0016787">
    <property type="term" value="F:hydrolase activity"/>
    <property type="evidence" value="ECO:0007669"/>
    <property type="project" value="UniProtKB-KW"/>
</dbReference>
<evidence type="ECO:0000256" key="13">
    <source>
        <dbReference type="ARBA" id="ARBA00026054"/>
    </source>
</evidence>
<organism evidence="17 18">
    <name type="scientific">Candidatus Pantoea edessiphila</name>
    <dbReference type="NCBI Taxonomy" id="2044610"/>
    <lineage>
        <taxon>Bacteria</taxon>
        <taxon>Pseudomonadati</taxon>
        <taxon>Pseudomonadota</taxon>
        <taxon>Gammaproteobacteria</taxon>
        <taxon>Enterobacterales</taxon>
        <taxon>Erwiniaceae</taxon>
        <taxon>Pantoea</taxon>
    </lineage>
</organism>
<comment type="subunit">
    <text evidence="13">F-type ATPases have 2 components, F(1) - the catalytic core - and F(0) - the membrane proton channel. F(1) has five subunits: alpha(3), beta(3), gamma(1), delta(1), epsilon(1). F(0) has four main subunits: a(1), b(2) and c(10-14). The alpha and beta chains form an alternating ring which encloses part of the gamma chain. F(1) is attached to F(0) by a central stalk formed by the gamma and epsilon chains, while a peripheral stalk is formed by the delta and b chains.</text>
</comment>
<evidence type="ECO:0000256" key="11">
    <source>
        <dbReference type="ARBA" id="ARBA00025198"/>
    </source>
</evidence>
<evidence type="ECO:0000313" key="17">
    <source>
        <dbReference type="EMBL" id="PPI86301.1"/>
    </source>
</evidence>
<keyword evidence="7 15" id="KW-1133">Transmembrane helix</keyword>
<comment type="function">
    <text evidence="11 15">F(1)F(0) ATP synthase produces ATP from ADP in the presence of a proton or sodium gradient. F-type ATPases consist of two structural domains, F(1) containing the extramembraneous catalytic core and F(0) containing the membrane proton channel, linked together by a central stalk and a peripheral stalk. During catalysis, ATP synthesis in the catalytic domain of F(1) is coupled via a rotary mechanism of the central stalk subunits to proton translocation.</text>
</comment>
<dbReference type="NCBIfam" id="NF004411">
    <property type="entry name" value="PRK05759.1-2"/>
    <property type="match status" value="1"/>
</dbReference>
<dbReference type="GO" id="GO:0046933">
    <property type="term" value="F:proton-transporting ATP synthase activity, rotational mechanism"/>
    <property type="evidence" value="ECO:0007669"/>
    <property type="project" value="UniProtKB-UniRule"/>
</dbReference>
<evidence type="ECO:0000256" key="10">
    <source>
        <dbReference type="ARBA" id="ARBA00023310"/>
    </source>
</evidence>
<dbReference type="NCBIfam" id="TIGR01144">
    <property type="entry name" value="ATP_synt_b"/>
    <property type="match status" value="1"/>
</dbReference>